<dbReference type="InterPro" id="IPR026960">
    <property type="entry name" value="RVT-Znf"/>
</dbReference>
<dbReference type="GO" id="GO:0003677">
    <property type="term" value="F:DNA binding"/>
    <property type="evidence" value="ECO:0007669"/>
    <property type="project" value="InterPro"/>
</dbReference>
<dbReference type="SUPFAM" id="SSF56219">
    <property type="entry name" value="DNase I-like"/>
    <property type="match status" value="1"/>
</dbReference>
<reference evidence="2 3" key="1">
    <citation type="submission" date="2024-02" db="EMBL/GenBank/DDBJ databases">
        <title>High-quality chromosome-scale genome assembly of Pensacola bahiagrass (Paspalum notatum Flugge var. saurae).</title>
        <authorList>
            <person name="Vega J.M."/>
            <person name="Podio M."/>
            <person name="Orjuela J."/>
            <person name="Siena L.A."/>
            <person name="Pessino S.C."/>
            <person name="Combes M.C."/>
            <person name="Mariac C."/>
            <person name="Albertini E."/>
            <person name="Pupilli F."/>
            <person name="Ortiz J.P.A."/>
            <person name="Leblanc O."/>
        </authorList>
    </citation>
    <scope>NUCLEOTIDE SEQUENCE [LARGE SCALE GENOMIC DNA]</scope>
    <source>
        <strain evidence="2">R1</strain>
        <tissue evidence="2">Leaf</tissue>
    </source>
</reference>
<evidence type="ECO:0000259" key="1">
    <source>
        <dbReference type="PROSITE" id="PS50878"/>
    </source>
</evidence>
<dbReference type="PANTHER" id="PTHR33116:SF78">
    <property type="entry name" value="OS12G0587133 PROTEIN"/>
    <property type="match status" value="1"/>
</dbReference>
<proteinExistence type="predicted"/>
<dbReference type="Pfam" id="PF03372">
    <property type="entry name" value="Exo_endo_phos"/>
    <property type="match status" value="1"/>
</dbReference>
<dbReference type="EMBL" id="CP144745">
    <property type="protein sequence ID" value="WVZ52740.1"/>
    <property type="molecule type" value="Genomic_DNA"/>
</dbReference>
<accession>A0AAQ3SK51</accession>
<dbReference type="InterPro" id="IPR020847">
    <property type="entry name" value="AP_endonuclease_F1_BS"/>
</dbReference>
<dbReference type="Pfam" id="PF13966">
    <property type="entry name" value="zf-RVT"/>
    <property type="match status" value="2"/>
</dbReference>
<protein>
    <recommendedName>
        <fullName evidence="1">Reverse transcriptase domain-containing protein</fullName>
    </recommendedName>
</protein>
<dbReference type="PROSITE" id="PS50878">
    <property type="entry name" value="RT_POL"/>
    <property type="match status" value="2"/>
</dbReference>
<dbReference type="PROSITE" id="PS00726">
    <property type="entry name" value="AP_NUCLEASE_F1_1"/>
    <property type="match status" value="1"/>
</dbReference>
<dbReference type="InterPro" id="IPR005135">
    <property type="entry name" value="Endo/exonuclease/phosphatase"/>
</dbReference>
<name>A0AAQ3SK51_PASNO</name>
<dbReference type="CDD" id="cd01650">
    <property type="entry name" value="RT_nLTR_like"/>
    <property type="match status" value="2"/>
</dbReference>
<evidence type="ECO:0000313" key="2">
    <source>
        <dbReference type="EMBL" id="WVZ52740.1"/>
    </source>
</evidence>
<keyword evidence="3" id="KW-1185">Reference proteome</keyword>
<gene>
    <name evidence="2" type="ORF">U9M48_003770</name>
</gene>
<organism evidence="2 3">
    <name type="scientific">Paspalum notatum var. saurae</name>
    <dbReference type="NCBI Taxonomy" id="547442"/>
    <lineage>
        <taxon>Eukaryota</taxon>
        <taxon>Viridiplantae</taxon>
        <taxon>Streptophyta</taxon>
        <taxon>Embryophyta</taxon>
        <taxon>Tracheophyta</taxon>
        <taxon>Spermatophyta</taxon>
        <taxon>Magnoliopsida</taxon>
        <taxon>Liliopsida</taxon>
        <taxon>Poales</taxon>
        <taxon>Poaceae</taxon>
        <taxon>PACMAD clade</taxon>
        <taxon>Panicoideae</taxon>
        <taxon>Andropogonodae</taxon>
        <taxon>Paspaleae</taxon>
        <taxon>Paspalinae</taxon>
        <taxon>Paspalum</taxon>
    </lineage>
</organism>
<evidence type="ECO:0000313" key="3">
    <source>
        <dbReference type="Proteomes" id="UP001341281"/>
    </source>
</evidence>
<dbReference type="GO" id="GO:0006281">
    <property type="term" value="P:DNA repair"/>
    <property type="evidence" value="ECO:0007669"/>
    <property type="project" value="InterPro"/>
</dbReference>
<dbReference type="Proteomes" id="UP001341281">
    <property type="component" value="Chromosome 01"/>
</dbReference>
<feature type="domain" description="Reverse transcriptase" evidence="1">
    <location>
        <begin position="1198"/>
        <end position="1471"/>
    </location>
</feature>
<sequence>MDNTKILCWNVRGLNSRARRDNVRTLVDGLRADIICIQETKLASVNQYLVASMLGMNFVDYACLPADGVRGGILVAARAPSLSLSDVLIGCFSVTVKVTSRDAPDDTWWLTTVYGPQEQLQKELFLEELEAVRCECTGPWLILGDFNLILDEEDKNNDRVNRSEMCKFRRCVAELELQDVHLHGRAFTWSNERQNPTLVRLDRVLATLPWEERFPNAFLQALSSDASDHTPLLLQTNVCFTRKPRFHFECFWPSLDGFGDALVRGWHDLEHAMGPYHRLDTKLRNLIKELQGWSASKVGMIRDQLAVAREVILKLDQALEVRALTTAEAEFRSTLKKRCLGLSSLVRTMARQRARVRHIAEGDANTRYFHLVARGRKKKIFIPRLLGDSLIASSFEDMEQLLYNHFKGILASSPVRGSALNLRNVGFTPADLPSIDGPFTEEEVWEAIRDMPRDRAPGPDGFTGAFYKAAWSIIKLDVLAALQEFYVGNGLGFDKLNNGLIILLPKVPGAERPSDFRPIALVHSFGKLVSKLLARRLAPLLPRLVSCNQTAFVRGRTLHDSYKFVQCIAREYRRRRLARILLKIDISKAFDTLAWSFLLEVLEACGFSARWRNWVSILLSSASSRVLLNGQPGRNILHRRGVRQGDSLSPMLFILAVDALNRLFDKAVRRGVLSGTAIPNVKFFCSLYADDIVLFFKATIEEAVVVKRILQAFGDASGLQINLAKCSITPIRVDEDTTTAIAAILGCQVADFPIRYLGLPLCTGPLPRVEVHKVVEAVQRKLPACHGPLMARSGRLVWIKSVLMAMPIFAMMGNGLPGWAKEEIDAMCRRFLWAGGDQQVKGKCLVSWPVIVRPKQFGGLGVLDLKLFSIALQSRWLWLQRTDEDRVWAGLPISVASDVRQFFDASIQVKIGNGRKTLFWLDKWLDGQSVQTMAPALVSAVSRRDLKNLSVADGLNGSSWIRSITGGLTTTVIEEYLALWARLSHVVLRESVEDRVVWRWTTDGQYSARSAYLALNHGSQEFPGYELIWNSWMPLRVKIFLWLAFRRRLWTADRRRRHGLDARDTCFLCDSEQESIDHILVSCSFVRSIWVVALARCGVSAPPASDATLLSWWQNVRAAWPATTRHASGTVVGLVSWCIWKERNKRCFENVKSTLAEVLLSIRALGELWCSGGASMLGELGLIRSSPAYSTKKKLLDDFHSGTVQLLRINRSYLVLLPKKPGASAVEHFRPICLQNCSAKIASKILTTRLQQVIPGLIDLDQIGFLRGRSISENFVYALELVQHCHKQKLPTIVLKLDFAKAFDTVRWDALVRIMEARGFSSQWISWVHMLLSTSLTVILLNGCPGPWFSCKKGLRQGDPLSPYLFLLVADVLQQMIRENGHIRHPAVNDLGCAVLQYADDTLVVLRGALPDVEHLKTTLDRFSQATGLCINYSKTVAVPMHMEEETINYCLDVLACKRDGFPQSYLGLPLSNVKLRLNAFAPLIAKADKYLAGWQASLLNPMGRLVLVNLVLDSQLIYAMSALKLDAGTLQQIDRRRRGFLWAGNNVATGAQCLVAWEDVCELRSNGGLGVKRLATMNTCLLLKLLHRLHTACSSSWASWVRQHVNLAGLSGNLQGTHWDSMRALLPVYRAITTCSVRDGRSTSFWFDAWCGDGDDDLATLYPALLSHCTKEEASVRAVVEQGLVTMLVPRLSARAQSELCTLQQLLAVTVVTEEPDARHCSMVTADDKLRSGPIYLMLQAQESPGGGMPDFIWTSRAPPRVQFFGWLVSRGRIQCRSNLVKRRIVPDDICEVCTKAPENTTHILLRCEFASTFWNAVGFQLRDDDDATALHLLQRPPHIPAEGFNTFVLLCCWHLWKRRNEKVFRAEEITLAQTLRRCKEDAELWQVRFGRRGPAIAAVWCSVFTMA</sequence>
<feature type="domain" description="Reverse transcriptase" evidence="1">
    <location>
        <begin position="485"/>
        <end position="761"/>
    </location>
</feature>
<dbReference type="GO" id="GO:0004519">
    <property type="term" value="F:endonuclease activity"/>
    <property type="evidence" value="ECO:0007669"/>
    <property type="project" value="InterPro"/>
</dbReference>
<dbReference type="InterPro" id="IPR036691">
    <property type="entry name" value="Endo/exonu/phosph_ase_sf"/>
</dbReference>
<dbReference type="Gene3D" id="3.60.10.10">
    <property type="entry name" value="Endonuclease/exonuclease/phosphatase"/>
    <property type="match status" value="1"/>
</dbReference>
<dbReference type="InterPro" id="IPR043502">
    <property type="entry name" value="DNA/RNA_pol_sf"/>
</dbReference>
<dbReference type="PANTHER" id="PTHR33116">
    <property type="entry name" value="REVERSE TRANSCRIPTASE ZINC-BINDING DOMAIN-CONTAINING PROTEIN-RELATED-RELATED"/>
    <property type="match status" value="1"/>
</dbReference>
<dbReference type="SUPFAM" id="SSF56672">
    <property type="entry name" value="DNA/RNA polymerases"/>
    <property type="match status" value="2"/>
</dbReference>
<dbReference type="Pfam" id="PF00078">
    <property type="entry name" value="RVT_1"/>
    <property type="match status" value="2"/>
</dbReference>
<dbReference type="InterPro" id="IPR000477">
    <property type="entry name" value="RT_dom"/>
</dbReference>